<keyword evidence="5 8" id="KW-0479">Metal-binding</keyword>
<keyword evidence="11" id="KW-0732">Signal</keyword>
<dbReference type="InterPro" id="IPR014710">
    <property type="entry name" value="RmlC-like_jellyroll"/>
</dbReference>
<evidence type="ECO:0000259" key="12">
    <source>
        <dbReference type="SMART" id="SM00835"/>
    </source>
</evidence>
<evidence type="ECO:0000256" key="9">
    <source>
        <dbReference type="PIRSR" id="PIRSR601929-2"/>
    </source>
</evidence>
<feature type="signal peptide" evidence="11">
    <location>
        <begin position="1"/>
        <end position="23"/>
    </location>
</feature>
<dbReference type="OrthoDB" id="1921208at2759"/>
<evidence type="ECO:0000313" key="13">
    <source>
        <dbReference type="Proteomes" id="UP000228380"/>
    </source>
</evidence>
<keyword evidence="7 8" id="KW-0464">Manganese</keyword>
<reference evidence="14" key="1">
    <citation type="submission" date="2025-08" db="UniProtKB">
        <authorList>
            <consortium name="RefSeq"/>
        </authorList>
    </citation>
    <scope>IDENTIFICATION</scope>
    <source>
        <tissue evidence="14">Young leaves</tissue>
    </source>
</reference>
<dbReference type="SMART" id="SM00835">
    <property type="entry name" value="Cupin_1"/>
    <property type="match status" value="1"/>
</dbReference>
<feature type="binding site" evidence="8">
    <location>
        <position position="117"/>
    </location>
    <ligand>
        <name>oxalate</name>
        <dbReference type="ChEBI" id="CHEBI:30623"/>
    </ligand>
</feature>
<dbReference type="AlphaFoldDB" id="A0A8B7BK33"/>
<accession>A0A8B7BK33</accession>
<dbReference type="Pfam" id="PF00190">
    <property type="entry name" value="Cupin_1"/>
    <property type="match status" value="1"/>
</dbReference>
<dbReference type="FunFam" id="2.60.120.10:FF:000005">
    <property type="entry name" value="Germin-like protein subfamily 1 member 8"/>
    <property type="match status" value="1"/>
</dbReference>
<evidence type="ECO:0000256" key="4">
    <source>
        <dbReference type="ARBA" id="ARBA00022525"/>
    </source>
</evidence>
<dbReference type="InterPro" id="IPR019780">
    <property type="entry name" value="Germin_Mn-BS"/>
</dbReference>
<dbReference type="InterPro" id="IPR006045">
    <property type="entry name" value="Cupin_1"/>
</dbReference>
<evidence type="ECO:0000256" key="8">
    <source>
        <dbReference type="PIRSR" id="PIRSR601929-1"/>
    </source>
</evidence>
<evidence type="ECO:0000256" key="2">
    <source>
        <dbReference type="ARBA" id="ARBA00007456"/>
    </source>
</evidence>
<evidence type="ECO:0000256" key="10">
    <source>
        <dbReference type="PIRSR" id="PIRSR601929-3"/>
    </source>
</evidence>
<feature type="chain" id="PRO_5034953663" description="Germin-like protein" evidence="11">
    <location>
        <begin position="24"/>
        <end position="218"/>
    </location>
</feature>
<proteinExistence type="inferred from homology"/>
<keyword evidence="6 10" id="KW-1015">Disulfide bond</keyword>
<dbReference type="InterPro" id="IPR001929">
    <property type="entry name" value="Germin"/>
</dbReference>
<dbReference type="GO" id="GO:0048046">
    <property type="term" value="C:apoplast"/>
    <property type="evidence" value="ECO:0007669"/>
    <property type="project" value="UniProtKB-SubCell"/>
</dbReference>
<evidence type="ECO:0000256" key="3">
    <source>
        <dbReference type="ARBA" id="ARBA00022523"/>
    </source>
</evidence>
<dbReference type="PROSITE" id="PS00725">
    <property type="entry name" value="GERMIN"/>
    <property type="match status" value="1"/>
</dbReference>
<feature type="domain" description="Cupin type-1" evidence="12">
    <location>
        <begin position="62"/>
        <end position="210"/>
    </location>
</feature>
<feature type="binding site" evidence="8">
    <location>
        <position position="112"/>
    </location>
    <ligand>
        <name>oxalate</name>
        <dbReference type="ChEBI" id="CHEBI:30623"/>
    </ligand>
</feature>
<evidence type="ECO:0000256" key="5">
    <source>
        <dbReference type="ARBA" id="ARBA00022723"/>
    </source>
</evidence>
<comment type="subcellular location">
    <subcellularLocation>
        <location evidence="1 11">Secreted</location>
        <location evidence="1 11">Extracellular space</location>
        <location evidence="1 11">Apoplast</location>
    </subcellularLocation>
</comment>
<evidence type="ECO:0000256" key="6">
    <source>
        <dbReference type="ARBA" id="ARBA00023157"/>
    </source>
</evidence>
<dbReference type="PRINTS" id="PR00325">
    <property type="entry name" value="GERMIN"/>
</dbReference>
<name>A0A8B7BK33_PHODC</name>
<evidence type="ECO:0000256" key="7">
    <source>
        <dbReference type="ARBA" id="ARBA00023211"/>
    </source>
</evidence>
<dbReference type="GeneID" id="103698783"/>
<keyword evidence="4 11" id="KW-0964">Secreted</keyword>
<sequence>MESVARLFLFLCFALFLLSPCRSDPDPLQDFCVANLQTSDVTVDGFPCKQTSSVVSDDFFSTALSKAGNTDNIFSSNVTSADVRSFPGLNTLGLSMNRVDFAPGGLNPPHSHPRATELGLVLHGQLLVGFISTSNVFYSKIVNEGENFVIPRGLVHFQYNMGKEKALAITTFNSQLPGVVVAPLTLFGSKPAIPSEVLAKAFQVDQQVVNQIKSKFGN</sequence>
<keyword evidence="13" id="KW-1185">Reference proteome</keyword>
<dbReference type="Gene3D" id="2.60.120.10">
    <property type="entry name" value="Jelly Rolls"/>
    <property type="match status" value="1"/>
</dbReference>
<keyword evidence="3 11" id="KW-0052">Apoplast</keyword>
<feature type="binding site" evidence="9">
    <location>
        <position position="112"/>
    </location>
    <ligand>
        <name>Mn(2+)</name>
        <dbReference type="ChEBI" id="CHEBI:29035"/>
    </ligand>
</feature>
<protein>
    <recommendedName>
        <fullName evidence="11">Germin-like protein</fullName>
    </recommendedName>
</protein>
<feature type="binding site" evidence="9">
    <location>
        <position position="110"/>
    </location>
    <ligand>
        <name>Mn(2+)</name>
        <dbReference type="ChEBI" id="CHEBI:29035"/>
    </ligand>
</feature>
<feature type="disulfide bond" evidence="10">
    <location>
        <begin position="32"/>
        <end position="48"/>
    </location>
</feature>
<dbReference type="SUPFAM" id="SSF51182">
    <property type="entry name" value="RmlC-like cupins"/>
    <property type="match status" value="1"/>
</dbReference>
<feature type="binding site" evidence="8">
    <location>
        <position position="107"/>
    </location>
    <ligand>
        <name>oxalate</name>
        <dbReference type="ChEBI" id="CHEBI:30623"/>
    </ligand>
</feature>
<dbReference type="InterPro" id="IPR011051">
    <property type="entry name" value="RmlC_Cupin_sf"/>
</dbReference>
<feature type="binding site" evidence="9">
    <location>
        <position position="117"/>
    </location>
    <ligand>
        <name>Mn(2+)</name>
        <dbReference type="ChEBI" id="CHEBI:29035"/>
    </ligand>
</feature>
<feature type="binding site" evidence="9">
    <location>
        <position position="156"/>
    </location>
    <ligand>
        <name>Mn(2+)</name>
        <dbReference type="ChEBI" id="CHEBI:29035"/>
    </ligand>
</feature>
<dbReference type="RefSeq" id="XP_008779054.2">
    <property type="nucleotide sequence ID" value="XM_008780832.4"/>
</dbReference>
<dbReference type="Proteomes" id="UP000228380">
    <property type="component" value="Unplaced"/>
</dbReference>
<feature type="binding site" evidence="8">
    <location>
        <position position="97"/>
    </location>
    <ligand>
        <name>oxalate</name>
        <dbReference type="ChEBI" id="CHEBI:30623"/>
    </ligand>
</feature>
<dbReference type="PANTHER" id="PTHR31238">
    <property type="entry name" value="GERMIN-LIKE PROTEIN SUBFAMILY 3 MEMBER 3"/>
    <property type="match status" value="1"/>
</dbReference>
<organism evidence="13 14">
    <name type="scientific">Phoenix dactylifera</name>
    <name type="common">Date palm</name>
    <dbReference type="NCBI Taxonomy" id="42345"/>
    <lineage>
        <taxon>Eukaryota</taxon>
        <taxon>Viridiplantae</taxon>
        <taxon>Streptophyta</taxon>
        <taxon>Embryophyta</taxon>
        <taxon>Tracheophyta</taxon>
        <taxon>Spermatophyta</taxon>
        <taxon>Magnoliopsida</taxon>
        <taxon>Liliopsida</taxon>
        <taxon>Arecaceae</taxon>
        <taxon>Coryphoideae</taxon>
        <taxon>Phoeniceae</taxon>
        <taxon>Phoenix</taxon>
    </lineage>
</organism>
<evidence type="ECO:0000313" key="14">
    <source>
        <dbReference type="RefSeq" id="XP_008779054.2"/>
    </source>
</evidence>
<comment type="similarity">
    <text evidence="2 11">Belongs to the germin family.</text>
</comment>
<evidence type="ECO:0000256" key="11">
    <source>
        <dbReference type="RuleBase" id="RU366015"/>
    </source>
</evidence>
<dbReference type="CDD" id="cd02241">
    <property type="entry name" value="cupin_OxOx"/>
    <property type="match status" value="1"/>
</dbReference>
<gene>
    <name evidence="14" type="primary">LOC103698783</name>
</gene>
<dbReference type="KEGG" id="pda:103698783"/>
<dbReference type="GO" id="GO:0030145">
    <property type="term" value="F:manganese ion binding"/>
    <property type="evidence" value="ECO:0007669"/>
    <property type="project" value="UniProtKB-UniRule"/>
</dbReference>
<evidence type="ECO:0000256" key="1">
    <source>
        <dbReference type="ARBA" id="ARBA00004271"/>
    </source>
</evidence>